<evidence type="ECO:0000313" key="3">
    <source>
        <dbReference type="EMBL" id="CEQ39690.1"/>
    </source>
</evidence>
<name>A0A0D6EJC0_SPOSA</name>
<gene>
    <name evidence="3" type="primary">SPOSA6832_01243</name>
</gene>
<comment type="similarity">
    <text evidence="1">Belongs to the metallo-dependent hydrolases superfamily.</text>
</comment>
<dbReference type="AlphaFoldDB" id="A0A0D6EJC0"/>
<dbReference type="InterPro" id="IPR006680">
    <property type="entry name" value="Amidohydro-rel"/>
</dbReference>
<proteinExistence type="inferred from homology"/>
<dbReference type="EMBL" id="CENE01000003">
    <property type="protein sequence ID" value="CEQ39690.1"/>
    <property type="molecule type" value="Genomic_DNA"/>
</dbReference>
<dbReference type="SUPFAM" id="SSF51556">
    <property type="entry name" value="Metallo-dependent hydrolases"/>
    <property type="match status" value="2"/>
</dbReference>
<dbReference type="PANTHER" id="PTHR43569">
    <property type="entry name" value="AMIDOHYDROLASE"/>
    <property type="match status" value="1"/>
</dbReference>
<keyword evidence="4" id="KW-1185">Reference proteome</keyword>
<dbReference type="PANTHER" id="PTHR43569:SF2">
    <property type="entry name" value="AMIDOHYDROLASE-RELATED DOMAIN-CONTAINING PROTEIN"/>
    <property type="match status" value="1"/>
</dbReference>
<evidence type="ECO:0000256" key="1">
    <source>
        <dbReference type="ARBA" id="ARBA00038310"/>
    </source>
</evidence>
<accession>A0A0D6EJC0</accession>
<reference evidence="4" key="1">
    <citation type="submission" date="2015-02" db="EMBL/GenBank/DDBJ databases">
        <authorList>
            <person name="Gon?alves P."/>
        </authorList>
    </citation>
    <scope>NUCLEOTIDE SEQUENCE [LARGE SCALE GENOMIC DNA]</scope>
</reference>
<dbReference type="GO" id="GO:0016787">
    <property type="term" value="F:hydrolase activity"/>
    <property type="evidence" value="ECO:0007669"/>
    <property type="project" value="InterPro"/>
</dbReference>
<dbReference type="InterPro" id="IPR052350">
    <property type="entry name" value="Metallo-dep_Lactonases"/>
</dbReference>
<dbReference type="Proteomes" id="UP000243876">
    <property type="component" value="Unassembled WGS sequence"/>
</dbReference>
<feature type="domain" description="Amidohydrolase-related" evidence="2">
    <location>
        <begin position="172"/>
        <end position="470"/>
    </location>
</feature>
<protein>
    <submittedName>
        <fullName evidence="3">SPOSA6832_01243-mRNA-1:cds</fullName>
    </submittedName>
</protein>
<dbReference type="InterPro" id="IPR032466">
    <property type="entry name" value="Metal_Hydrolase"/>
</dbReference>
<organism evidence="3 4">
    <name type="scientific">Sporidiobolus salmonicolor</name>
    <name type="common">Yeast-like fungus</name>
    <name type="synonym">Sporobolomyces salmonicolor</name>
    <dbReference type="NCBI Taxonomy" id="5005"/>
    <lineage>
        <taxon>Eukaryota</taxon>
        <taxon>Fungi</taxon>
        <taxon>Dikarya</taxon>
        <taxon>Basidiomycota</taxon>
        <taxon>Pucciniomycotina</taxon>
        <taxon>Microbotryomycetes</taxon>
        <taxon>Sporidiobolales</taxon>
        <taxon>Sporidiobolaceae</taxon>
        <taxon>Sporobolomyces</taxon>
    </lineage>
</organism>
<sequence length="470" mass="51512">MPPKRPPPKLDFRALQAPPAATRRTTPRQLIDSHIHLYTSEQLESGKVVWPMKDGGPAQLSGAHELADYGRVSKEGIKRVAGGTIEFAGVVFVQAECVSCSEFSRKRARLMARTVRAEHDDSDEDGNKGGWDAALHEIESVCAAALASDVKLLALVPWAPVHHGSSALELYLPRLFSQPSLVALTAKLGYAPIKSFRYLLQDSPKGFFLSDKFLDGLRYLGDKGYAFDMCLDATNTDVGGPLVLEDAVEAIAKVRELQKDGEQTRFMLDHFAKPDLTVDSTNPPSAFQRAYAMGLFSLALLPNVYLKLSALLDSANPELVKEAFANFRQGNSTKSKRKNTGYETLMARILAYLEPAIEAFGESRIVVGSGESLHSTSSSALPPFHSSRHRILIVMSPLPIPATDWPMFRAKTVSASSTAPAFDSPDSADEEAAAWAFEMQLYLDCLVEVGLEGEALDRIYGENAREFYRL</sequence>
<evidence type="ECO:0000313" key="4">
    <source>
        <dbReference type="Proteomes" id="UP000243876"/>
    </source>
</evidence>
<dbReference type="OrthoDB" id="2135488at2759"/>
<dbReference type="Pfam" id="PF04909">
    <property type="entry name" value="Amidohydro_2"/>
    <property type="match status" value="1"/>
</dbReference>
<evidence type="ECO:0000259" key="2">
    <source>
        <dbReference type="Pfam" id="PF04909"/>
    </source>
</evidence>
<dbReference type="Gene3D" id="3.20.20.140">
    <property type="entry name" value="Metal-dependent hydrolases"/>
    <property type="match status" value="1"/>
</dbReference>